<feature type="region of interest" description="Disordered" evidence="1">
    <location>
        <begin position="1"/>
        <end position="23"/>
    </location>
</feature>
<gene>
    <name evidence="2" type="ORF">EPICR_30315</name>
</gene>
<feature type="compositionally biased region" description="Acidic residues" evidence="1">
    <location>
        <begin position="8"/>
        <end position="23"/>
    </location>
</feature>
<accession>A0A484HJG7</accession>
<evidence type="ECO:0000313" key="2">
    <source>
        <dbReference type="EMBL" id="VEN74378.1"/>
    </source>
</evidence>
<protein>
    <submittedName>
        <fullName evidence="2">Uncharacterized protein</fullName>
    </submittedName>
</protein>
<name>A0A484HJG7_9BACT</name>
<reference evidence="2" key="1">
    <citation type="submission" date="2019-01" db="EMBL/GenBank/DDBJ databases">
        <authorList>
            <consortium name="Genoscope - CEA"/>
            <person name="William W."/>
        </authorList>
    </citation>
    <scope>NUCLEOTIDE SEQUENCE</scope>
    <source>
        <strain evidence="2">CR-1</strain>
    </source>
</reference>
<evidence type="ECO:0000256" key="1">
    <source>
        <dbReference type="SAM" id="MobiDB-lite"/>
    </source>
</evidence>
<dbReference type="AlphaFoldDB" id="A0A484HJG7"/>
<organism evidence="2">
    <name type="scientific">uncultured Desulfobacteraceae bacterium</name>
    <dbReference type="NCBI Taxonomy" id="218296"/>
    <lineage>
        <taxon>Bacteria</taxon>
        <taxon>Pseudomonadati</taxon>
        <taxon>Thermodesulfobacteriota</taxon>
        <taxon>Desulfobacteria</taxon>
        <taxon>Desulfobacterales</taxon>
        <taxon>Desulfobacteraceae</taxon>
        <taxon>environmental samples</taxon>
    </lineage>
</organism>
<dbReference type="EMBL" id="CAACVI010000023">
    <property type="protein sequence ID" value="VEN74378.1"/>
    <property type="molecule type" value="Genomic_DNA"/>
</dbReference>
<proteinExistence type="predicted"/>
<sequence length="48" mass="5367">MGQGEQTLADDDEDIAAFDESADEPLISYEEMISSLKREGRFPLCQSK</sequence>